<organism evidence="1">
    <name type="scientific">Myoviridae sp. ctBZY1</name>
    <dbReference type="NCBI Taxonomy" id="2825046"/>
    <lineage>
        <taxon>Viruses</taxon>
        <taxon>Duplodnaviria</taxon>
        <taxon>Heunggongvirae</taxon>
        <taxon>Uroviricota</taxon>
        <taxon>Caudoviricetes</taxon>
    </lineage>
</organism>
<evidence type="ECO:0000313" key="1">
    <source>
        <dbReference type="EMBL" id="DAG03007.1"/>
    </source>
</evidence>
<proteinExistence type="predicted"/>
<dbReference type="EMBL" id="BK016221">
    <property type="protein sequence ID" value="DAG03007.1"/>
    <property type="molecule type" value="Genomic_DNA"/>
</dbReference>
<sequence>MRQHLDLLKSEEIAQKCSVLKVDKSQHFSCVVERAILRYPGSQFY</sequence>
<reference evidence="1" key="1">
    <citation type="journal article" date="2021" name="Proc. Natl. Acad. Sci. U.S.A.">
        <title>A Catalog of Tens of Thousands of Viruses from Human Metagenomes Reveals Hidden Associations with Chronic Diseases.</title>
        <authorList>
            <person name="Tisza M.J."/>
            <person name="Buck C.B."/>
        </authorList>
    </citation>
    <scope>NUCLEOTIDE SEQUENCE</scope>
    <source>
        <strain evidence="1">CtBZY1</strain>
    </source>
</reference>
<name>A0A8S5V8S4_9CAUD</name>
<accession>A0A8S5V8S4</accession>
<protein>
    <submittedName>
        <fullName evidence="1">Uncharacterized protein</fullName>
    </submittedName>
</protein>